<dbReference type="eggNOG" id="arCOG00869">
    <property type="taxonomic scope" value="Archaea"/>
</dbReference>
<dbReference type="GO" id="GO:0033178">
    <property type="term" value="C:proton-transporting two-sector ATPase complex, catalytic domain"/>
    <property type="evidence" value="ECO:0007669"/>
    <property type="project" value="InterPro"/>
</dbReference>
<dbReference type="GO" id="GO:0046933">
    <property type="term" value="F:proton-transporting ATP synthase activity, rotational mechanism"/>
    <property type="evidence" value="ECO:0007669"/>
    <property type="project" value="UniProtKB-UniRule"/>
</dbReference>
<dbReference type="GO" id="GO:0046961">
    <property type="term" value="F:proton-transporting ATPase activity, rotational mechanism"/>
    <property type="evidence" value="ECO:0007669"/>
    <property type="project" value="InterPro"/>
</dbReference>
<dbReference type="GO" id="GO:0016787">
    <property type="term" value="F:hydrolase activity"/>
    <property type="evidence" value="ECO:0007669"/>
    <property type="project" value="UniProtKB-KW"/>
</dbReference>
<keyword evidence="6 8" id="KW-0472">Membrane</keyword>
<feature type="compositionally biased region" description="Basic and acidic residues" evidence="9">
    <location>
        <begin position="44"/>
        <end position="56"/>
    </location>
</feature>
<keyword evidence="5 8" id="KW-0406">Ion transport</keyword>
<feature type="region of interest" description="Disordered" evidence="9">
    <location>
        <begin position="34"/>
        <end position="56"/>
    </location>
</feature>
<dbReference type="Proteomes" id="UP000011566">
    <property type="component" value="Unassembled WGS sequence"/>
</dbReference>
<evidence type="ECO:0000256" key="2">
    <source>
        <dbReference type="ARBA" id="ARBA00022448"/>
    </source>
</evidence>
<dbReference type="AlphaFoldDB" id="M0LPW5"/>
<protein>
    <recommendedName>
        <fullName evidence="8">A-type ATP synthase subunit E</fullName>
    </recommendedName>
</protein>
<evidence type="ECO:0000256" key="4">
    <source>
        <dbReference type="ARBA" id="ARBA00022781"/>
    </source>
</evidence>
<dbReference type="GO" id="GO:0005524">
    <property type="term" value="F:ATP binding"/>
    <property type="evidence" value="ECO:0007669"/>
    <property type="project" value="UniProtKB-UniRule"/>
</dbReference>
<keyword evidence="11" id="KW-1185">Reference proteome</keyword>
<comment type="subunit">
    <text evidence="8">Has multiple subunits with at least A(3), B(3), C, D, E, F, H, I and proteolipid K(x).</text>
</comment>
<dbReference type="Pfam" id="PF01991">
    <property type="entry name" value="vATP-synt_E"/>
    <property type="match status" value="1"/>
</dbReference>
<comment type="similarity">
    <text evidence="1 8">Belongs to the V-ATPase E subunit family.</text>
</comment>
<dbReference type="RefSeq" id="WP_007696070.1">
    <property type="nucleotide sequence ID" value="NZ_AJRK01000023.1"/>
</dbReference>
<evidence type="ECO:0000256" key="1">
    <source>
        <dbReference type="ARBA" id="ARBA00005901"/>
    </source>
</evidence>
<dbReference type="NCBIfam" id="NF002629">
    <property type="entry name" value="PRK02292.1"/>
    <property type="match status" value="1"/>
</dbReference>
<evidence type="ECO:0000313" key="10">
    <source>
        <dbReference type="EMBL" id="EMA35506.1"/>
    </source>
</evidence>
<proteinExistence type="inferred from homology"/>
<evidence type="ECO:0000256" key="5">
    <source>
        <dbReference type="ARBA" id="ARBA00023065"/>
    </source>
</evidence>
<dbReference type="Gene3D" id="3.30.2320.30">
    <property type="entry name" value="ATP synthase, E subunit, C-terminal"/>
    <property type="match status" value="1"/>
</dbReference>
<dbReference type="EMBL" id="AOMB01000044">
    <property type="protein sequence ID" value="EMA35506.1"/>
    <property type="molecule type" value="Genomic_DNA"/>
</dbReference>
<organism evidence="10 11">
    <name type="scientific">Halococcus hamelinensis 100A6</name>
    <dbReference type="NCBI Taxonomy" id="1132509"/>
    <lineage>
        <taxon>Archaea</taxon>
        <taxon>Methanobacteriati</taxon>
        <taxon>Methanobacteriota</taxon>
        <taxon>Stenosarchaea group</taxon>
        <taxon>Halobacteria</taxon>
        <taxon>Halobacteriales</taxon>
        <taxon>Halococcaceae</taxon>
        <taxon>Halococcus</taxon>
    </lineage>
</organism>
<evidence type="ECO:0000313" key="11">
    <source>
        <dbReference type="Proteomes" id="UP000011566"/>
    </source>
</evidence>
<evidence type="ECO:0000256" key="6">
    <source>
        <dbReference type="ARBA" id="ARBA00023136"/>
    </source>
</evidence>
<accession>M0LPW5</accession>
<dbReference type="GO" id="GO:0042777">
    <property type="term" value="P:proton motive force-driven plasma membrane ATP synthesis"/>
    <property type="evidence" value="ECO:0007669"/>
    <property type="project" value="UniProtKB-UniRule"/>
</dbReference>
<dbReference type="HAMAP" id="MF_00311">
    <property type="entry name" value="ATP_synth_E_arch"/>
    <property type="match status" value="1"/>
</dbReference>
<dbReference type="OrthoDB" id="4691at2157"/>
<evidence type="ECO:0000256" key="8">
    <source>
        <dbReference type="HAMAP-Rule" id="MF_00311"/>
    </source>
</evidence>
<keyword evidence="4 8" id="KW-0375">Hydrogen ion transport</keyword>
<evidence type="ECO:0000256" key="9">
    <source>
        <dbReference type="SAM" id="MobiDB-lite"/>
    </source>
</evidence>
<comment type="subcellular location">
    <subcellularLocation>
        <location evidence="8">Cell membrane</location>
        <topology evidence="8">Peripheral membrane protein</topology>
    </subcellularLocation>
</comment>
<dbReference type="Gene3D" id="1.20.5.620">
    <property type="entry name" value="F1F0 ATP synthase subunit B, membrane domain"/>
    <property type="match status" value="1"/>
</dbReference>
<name>M0LPW5_9EURY</name>
<comment type="caution">
    <text evidence="10">The sequence shown here is derived from an EMBL/GenBank/DDBJ whole genome shotgun (WGS) entry which is preliminary data.</text>
</comment>
<evidence type="ECO:0000256" key="7">
    <source>
        <dbReference type="ARBA" id="ARBA00023310"/>
    </source>
</evidence>
<dbReference type="SUPFAM" id="SSF160527">
    <property type="entry name" value="V-type ATPase subunit E-like"/>
    <property type="match status" value="1"/>
</dbReference>
<keyword evidence="3 8" id="KW-1003">Cell membrane</keyword>
<gene>
    <name evidence="8" type="primary">atpE</name>
    <name evidence="10" type="ORF">C447_17087</name>
</gene>
<keyword evidence="10" id="KW-0378">Hydrolase</keyword>
<keyword evidence="7 8" id="KW-0066">ATP synthesis</keyword>
<reference evidence="10 11" key="1">
    <citation type="journal article" date="2014" name="PLoS Genet.">
        <title>Phylogenetically driven sequencing of extremely halophilic archaea reveals strategies for static and dynamic osmo-response.</title>
        <authorList>
            <person name="Becker E.A."/>
            <person name="Seitzer P.M."/>
            <person name="Tritt A."/>
            <person name="Larsen D."/>
            <person name="Krusor M."/>
            <person name="Yao A.I."/>
            <person name="Wu D."/>
            <person name="Madern D."/>
            <person name="Eisen J.A."/>
            <person name="Darling A.E."/>
            <person name="Facciotti M.T."/>
        </authorList>
    </citation>
    <scope>NUCLEOTIDE SEQUENCE [LARGE SCALE GENOMIC DNA]</scope>
    <source>
        <strain evidence="10 11">100A6</strain>
    </source>
</reference>
<feature type="compositionally biased region" description="Acidic residues" evidence="9">
    <location>
        <begin position="34"/>
        <end position="43"/>
    </location>
</feature>
<dbReference type="PATRIC" id="fig|1132509.6.peg.3960"/>
<comment type="function">
    <text evidence="8">Component of the A-type ATP synthase that produces ATP from ADP in the presence of a proton gradient across the membrane.</text>
</comment>
<dbReference type="InterPro" id="IPR038495">
    <property type="entry name" value="ATPase_E_C"/>
</dbReference>
<dbReference type="GO" id="GO:0005886">
    <property type="term" value="C:plasma membrane"/>
    <property type="evidence" value="ECO:0007669"/>
    <property type="project" value="UniProtKB-SubCell"/>
</dbReference>
<dbReference type="InterPro" id="IPR002842">
    <property type="entry name" value="ATPase_V1_Esu"/>
</dbReference>
<keyword evidence="2 8" id="KW-0813">Transport</keyword>
<evidence type="ECO:0000256" key="3">
    <source>
        <dbReference type="ARBA" id="ARBA00022475"/>
    </source>
</evidence>
<sequence length="193" mass="21676">MSLETVAEDVKEEARERAERIREAADERAAEIVDEAEADAEETVSEREREVETQIERERDQRLSSVKLEAKQLRLETRREVLSDLRETVEDRVAGLSGEEREELTRALLEDAAAEFDDGASVGLYGRADDADLLATLATEYDGFEHAGEYDCLGGVVAESEASRVRVNNTFDSMLDSVWDDELKAVSSRLFDQ</sequence>